<feature type="compositionally biased region" description="Polar residues" evidence="2">
    <location>
        <begin position="720"/>
        <end position="729"/>
    </location>
</feature>
<dbReference type="AlphaFoldDB" id="G0NW90"/>
<keyword evidence="1" id="KW-0863">Zinc-finger</keyword>
<dbReference type="GO" id="GO:0003676">
    <property type="term" value="F:nucleic acid binding"/>
    <property type="evidence" value="ECO:0007669"/>
    <property type="project" value="InterPro"/>
</dbReference>
<feature type="region of interest" description="Disordered" evidence="2">
    <location>
        <begin position="584"/>
        <end position="684"/>
    </location>
</feature>
<evidence type="ECO:0000256" key="1">
    <source>
        <dbReference type="PROSITE-ProRule" id="PRU00047"/>
    </source>
</evidence>
<sequence length="905" mass="101265">MKNTAKFLRSQISRSFTTASKKLDAAKVYLNDPDVNRTDRDLRIIDMLQKEIMMILTIIETDAHFFDVIKTRDVILSDKERTALKEVVTDHFAKKPRDETIQDLKTAQDALRQILISQEYRFESQISEAELAELSHNLESFLVGDDDDNENNGDHIADNGEQEVPRLSPVTENTPILTNGTPPTFQNTAVITLSPLNENGEFVYNSDQPVAPPLIHQVRLPPREPNGPQSVHDTNVQHANRPSPPLVEKIVRSCPCCEENHELFRCKHEDLQKYCALNERCIYCTSNKHKSIDCDLVSHKSSHAPSIVSHRSRRSEIESCVTPPQKASTPYGCGIGKTDQSTRVSMRKMALRERASQENRPFHSAFTPLFEKSEYRNAKDAYHRDESDNTGTTKKSDSSIKLSFKEVLAIVSPFEGDPLDFPRFKDEFTSMVMLNDQLNDTMKLAVLKKKLVGEAKEYLVALYNPSQAVAESLDAMHRAFSEDNTAMNSALQSFRELTFNSVDFKKTAKELNYCKSILLQMKELGMDTESNTFVRTFVTKIPDKIMRELRVLFVDGREPSTQEVLAHFTEAVNDLTFAEKFKSGNVSSQGRTKELPNSIMTLDAPPGQNPRQKKQQPTDNAKKESNGKKSAQTENSKKQSNAPKASTPKQENQNAASGKTQKNTQSKPNNNATQKSESDQHQVNVSDASAVYRPVNAAYTGYHPPHPQYNNPSYFPVYPNNGSSAPQNWSYGQNSNEGQGSGNNQSTRKGNPGSSTRQNSKNTKVAKGPAPLPLGLMIGEQIEPCYNSGIGWDKNFIAHTFCRSDQTPNRCCFICGPGHSILQCPLPSYQVRQYLRSSNSCHNCTRQGHATDDCQSKATCAYCQGNHNTGGCVFKEYYRDINNYPADAPKPVLGTFFRGPQGANE</sequence>
<dbReference type="InParanoid" id="G0NW90"/>
<organism evidence="5">
    <name type="scientific">Caenorhabditis brenneri</name>
    <name type="common">Nematode worm</name>
    <dbReference type="NCBI Taxonomy" id="135651"/>
    <lineage>
        <taxon>Eukaryota</taxon>
        <taxon>Metazoa</taxon>
        <taxon>Ecdysozoa</taxon>
        <taxon>Nematoda</taxon>
        <taxon>Chromadorea</taxon>
        <taxon>Rhabditida</taxon>
        <taxon>Rhabditina</taxon>
        <taxon>Rhabditomorpha</taxon>
        <taxon>Rhabditoidea</taxon>
        <taxon>Rhabditidae</taxon>
        <taxon>Peloderinae</taxon>
        <taxon>Caenorhabditis</taxon>
    </lineage>
</organism>
<dbReference type="HOGENOM" id="CLU_320601_0_0_1"/>
<accession>G0NW90</accession>
<gene>
    <name evidence="4" type="ORF">CAEBREN_10173</name>
</gene>
<dbReference type="eggNOG" id="ENOG502R153">
    <property type="taxonomic scope" value="Eukaryota"/>
</dbReference>
<name>G0NW90_CAEBE</name>
<dbReference type="Proteomes" id="UP000008068">
    <property type="component" value="Unassembled WGS sequence"/>
</dbReference>
<proteinExistence type="predicted"/>
<keyword evidence="1" id="KW-0479">Metal-binding</keyword>
<dbReference type="EMBL" id="GL379962">
    <property type="protein sequence ID" value="EGT38672.1"/>
    <property type="molecule type" value="Genomic_DNA"/>
</dbReference>
<evidence type="ECO:0000259" key="3">
    <source>
        <dbReference type="PROSITE" id="PS50158"/>
    </source>
</evidence>
<evidence type="ECO:0000313" key="5">
    <source>
        <dbReference type="Proteomes" id="UP000008068"/>
    </source>
</evidence>
<keyword evidence="1" id="KW-0862">Zinc</keyword>
<dbReference type="InterPro" id="IPR001878">
    <property type="entry name" value="Znf_CCHC"/>
</dbReference>
<dbReference type="GO" id="GO:0008270">
    <property type="term" value="F:zinc ion binding"/>
    <property type="evidence" value="ECO:0007669"/>
    <property type="project" value="UniProtKB-KW"/>
</dbReference>
<dbReference type="OrthoDB" id="8065733at2759"/>
<dbReference type="SMART" id="SM00343">
    <property type="entry name" value="ZnF_C2HC"/>
    <property type="match status" value="3"/>
</dbReference>
<feature type="compositionally biased region" description="Polar residues" evidence="2">
    <location>
        <begin position="628"/>
        <end position="684"/>
    </location>
</feature>
<protein>
    <recommendedName>
        <fullName evidence="3">CCHC-type domain-containing protein</fullName>
    </recommendedName>
</protein>
<feature type="region of interest" description="Disordered" evidence="2">
    <location>
        <begin position="712"/>
        <end position="772"/>
    </location>
</feature>
<evidence type="ECO:0000256" key="2">
    <source>
        <dbReference type="SAM" id="MobiDB-lite"/>
    </source>
</evidence>
<dbReference type="Pfam" id="PF03564">
    <property type="entry name" value="DUF1759"/>
    <property type="match status" value="1"/>
</dbReference>
<dbReference type="PROSITE" id="PS50158">
    <property type="entry name" value="ZF_CCHC"/>
    <property type="match status" value="1"/>
</dbReference>
<feature type="compositionally biased region" description="Polar residues" evidence="2">
    <location>
        <begin position="747"/>
        <end position="763"/>
    </location>
</feature>
<reference evidence="5" key="1">
    <citation type="submission" date="2011-07" db="EMBL/GenBank/DDBJ databases">
        <authorList>
            <consortium name="Caenorhabditis brenneri Sequencing and Analysis Consortium"/>
            <person name="Wilson R.K."/>
        </authorList>
    </citation>
    <scope>NUCLEOTIDE SEQUENCE [LARGE SCALE GENOMIC DNA]</scope>
    <source>
        <strain evidence="5">PB2801</strain>
    </source>
</reference>
<dbReference type="InterPro" id="IPR005312">
    <property type="entry name" value="DUF1759"/>
</dbReference>
<feature type="domain" description="CCHC-type" evidence="3">
    <location>
        <begin position="841"/>
        <end position="856"/>
    </location>
</feature>
<evidence type="ECO:0000313" key="4">
    <source>
        <dbReference type="EMBL" id="EGT38672.1"/>
    </source>
</evidence>
<keyword evidence="5" id="KW-1185">Reference proteome</keyword>
<feature type="compositionally biased region" description="Low complexity" evidence="2">
    <location>
        <begin position="730"/>
        <end position="746"/>
    </location>
</feature>